<evidence type="ECO:0008006" key="4">
    <source>
        <dbReference type="Google" id="ProtNLM"/>
    </source>
</evidence>
<organism evidence="3">
    <name type="scientific">Ranid herpesvirus 4</name>
    <dbReference type="NCBI Taxonomy" id="2849006"/>
    <lineage>
        <taxon>Viruses</taxon>
        <taxon>Duplodnaviria</taxon>
        <taxon>Heunggongvirae</taxon>
        <taxon>Peploviricota</taxon>
        <taxon>Herviviricetes</taxon>
        <taxon>Herpesvirales</taxon>
    </lineage>
</organism>
<evidence type="ECO:0000256" key="1">
    <source>
        <dbReference type="SAM" id="Coils"/>
    </source>
</evidence>
<keyword evidence="1" id="KW-0175">Coiled coil</keyword>
<sequence length="1180" mass="132290">MIYTWICLWNFLLVMCLCDDVEHTYTHTHCRLVSQAYSTANKNAMIANLNFQIGQTYYIEMDQENHGGNGLEDPNDYSMNSAFCVDGTWMKFVYAGSPLICKFEVTTKLHIDTTQSGCVQCPHYKQHALTASKTLSSTDACYARNFTAQYYKSLRTFWQEYKTGTLSEEIKQFIKEIKADDVKTCLYSYIGIIMPDSSGFCTDTLGNMCLNEYCVSAVSLSGGLTNKPPDQQEDTMSLLQCRLNKNTWNNGDLSKLTLCDSCVIEFATVSGKTLHIPQFSNSVKKYCSKIILALASDVPMNVNTSALILSQLSNENNGWIKGIEIPIVRDADIMIKLLVHHLAIYNLFDLSVRYDLDTLNIEYFVKGLTKNDIMALKGIKYITLKQGVSQTVKEHGAILLSAFLFHRAPLSIYYALPYKNQNQIIQDLTDLQKIRHVQVAVYNILSELSKPDIYMIYVRAAATGYDPVDKHGVVDMRVTKGTRYYYYIMNIPEYIYCPYINSYSNGILLLKFPYESTSLVESLDMYITTDTQFTCTLATATPQQTCAVSNPKPTKGLSLLSFTEELIVPGVPYFLQNKTCVYYEQKLGALCSASTVPKTINTQLYLVNGRMTGEVTDMGSYYITTYKYAKVIGERVNIVEMIALEQVCSNINISEIQTCKDAVCGSNTSCDATVVCAMEENVRSSLDRLVKEFEYAKTRYKDTISVAETWTQSKSIRPKRFIVGALVAGAAMTMATVSIAMSGVALYQAGVAMADAAIAKANAERNRLQLIQLANNVEIIKNSVSKLNNRVDALESSVTTISNRLVVLSNIFDKKLSETNLRISQLEAYVVRQFNTVRTFITKVATELTNNLEKNQRADLYYQQLLAFSNVIIQNTARLISQTDMYSTCLQSIQSNNLYGCPISNPFINSNPDYKIVKSVSGAVYDSGVLAVLYSVPLHVQLVALYKVFVKPVTLNGLLQVVDTSDVVMGPDGMFYHTPYCEERYCNPLVQNVKFTKCFGFLQSAYLEGIAQYCLMIPCNKKDCADKLHIETMTGTLALPGERLNNIKLDSKAYVQFNNYELSLDNLPQFAHNASLDIELKKVIMSIQSDVMIKLNKSQELGKEVNDLLAKVDTQKIIDALNDPLYGISSGGLSGTTIAIIVLVILLLIIILGMVLYCYCQTKQRTFNNDQYNGYAYKRM</sequence>
<evidence type="ECO:0000313" key="3">
    <source>
        <dbReference type="EMBL" id="QWY26472.1"/>
    </source>
</evidence>
<dbReference type="InterPro" id="IPR031412">
    <property type="entry name" value="S_torovirinae"/>
</dbReference>
<accession>A0A8F3CIH0</accession>
<reference evidence="3" key="1">
    <citation type="journal article" date="2021" name="Viruses">
        <title>Discovery and Characterization of Actively Replicating DNA and Retro-Transcribing Viruses in Lower Vertebrate Hosts Based on RNA Sequencing.</title>
        <authorList>
            <person name="Chen X.X."/>
            <person name="Wu W.C."/>
            <person name="Shi M."/>
        </authorList>
    </citation>
    <scope>NUCLEOTIDE SEQUENCE</scope>
    <source>
        <strain evidence="3">Cxx6</strain>
    </source>
</reference>
<keyword evidence="2" id="KW-1133">Transmembrane helix</keyword>
<reference evidence="3" key="2">
    <citation type="submission" date="2021-04" db="EMBL/GenBank/DDBJ databases">
        <authorList>
            <person name="Chen X."/>
            <person name="Shi M."/>
            <person name="Wu W."/>
        </authorList>
    </citation>
    <scope>NUCLEOTIDE SEQUENCE</scope>
    <source>
        <strain evidence="3">Cxx6</strain>
    </source>
</reference>
<proteinExistence type="predicted"/>
<dbReference type="Pfam" id="PF17072">
    <property type="entry name" value="Spike_torovirin"/>
    <property type="match status" value="2"/>
</dbReference>
<name>A0A8F3CIH0_9VIRU</name>
<feature type="coiled-coil region" evidence="1">
    <location>
        <begin position="770"/>
        <end position="797"/>
    </location>
</feature>
<dbReference type="EMBL" id="MZ244211">
    <property type="protein sequence ID" value="QWY26472.1"/>
    <property type="molecule type" value="Genomic_DNA"/>
</dbReference>
<protein>
    <recommendedName>
        <fullName evidence="4">Spike glycoprotein</fullName>
    </recommendedName>
</protein>
<evidence type="ECO:0000256" key="2">
    <source>
        <dbReference type="SAM" id="Phobius"/>
    </source>
</evidence>
<keyword evidence="2" id="KW-0812">Transmembrane</keyword>
<keyword evidence="2" id="KW-0472">Membrane</keyword>
<feature type="transmembrane region" description="Helical" evidence="2">
    <location>
        <begin position="1138"/>
        <end position="1159"/>
    </location>
</feature>